<name>A0A4U8UR11_STECR</name>
<keyword evidence="3" id="KW-1185">Reference proteome</keyword>
<comment type="caution">
    <text evidence="2">The sequence shown here is derived from an EMBL/GenBank/DDBJ whole genome shotgun (WGS) entry which is preliminary data.</text>
</comment>
<sequence length="66" mass="7788">MSNRISTSYIGKDLNVFGANYISFASPICELKNARNGYEHVWIVLLYYIEFLEIYLFRLQITCDRT</sequence>
<keyword evidence="1" id="KW-1133">Transmembrane helix</keyword>
<evidence type="ECO:0000256" key="1">
    <source>
        <dbReference type="SAM" id="Phobius"/>
    </source>
</evidence>
<feature type="transmembrane region" description="Helical" evidence="1">
    <location>
        <begin position="40"/>
        <end position="57"/>
    </location>
</feature>
<gene>
    <name evidence="2" type="ORF">L596_002744</name>
</gene>
<reference evidence="2 3" key="2">
    <citation type="journal article" date="2019" name="G3 (Bethesda)">
        <title>Hybrid Assembly of the Genome of the Entomopathogenic Nematode Steinernema carpocapsae Identifies the X-Chromosome.</title>
        <authorList>
            <person name="Serra L."/>
            <person name="Macchietto M."/>
            <person name="Macias-Munoz A."/>
            <person name="McGill C.J."/>
            <person name="Rodriguez I.M."/>
            <person name="Rodriguez B."/>
            <person name="Murad R."/>
            <person name="Mortazavi A."/>
        </authorList>
    </citation>
    <scope>NUCLEOTIDE SEQUENCE [LARGE SCALE GENOMIC DNA]</scope>
    <source>
        <strain evidence="2 3">ALL</strain>
    </source>
</reference>
<protein>
    <submittedName>
        <fullName evidence="2">Uncharacterized protein</fullName>
    </submittedName>
</protein>
<evidence type="ECO:0000313" key="2">
    <source>
        <dbReference type="EMBL" id="TMS35314.1"/>
    </source>
</evidence>
<dbReference type="EMBL" id="AZBU02000001">
    <property type="protein sequence ID" value="TMS35314.1"/>
    <property type="molecule type" value="Genomic_DNA"/>
</dbReference>
<proteinExistence type="predicted"/>
<dbReference type="AlphaFoldDB" id="A0A4U8UR11"/>
<accession>A0A4U8UR11</accession>
<evidence type="ECO:0000313" key="3">
    <source>
        <dbReference type="Proteomes" id="UP000298663"/>
    </source>
</evidence>
<keyword evidence="1" id="KW-0472">Membrane</keyword>
<keyword evidence="1" id="KW-0812">Transmembrane</keyword>
<reference evidence="2 3" key="1">
    <citation type="journal article" date="2015" name="Genome Biol.">
        <title>Comparative genomics of Steinernema reveals deeply conserved gene regulatory networks.</title>
        <authorList>
            <person name="Dillman A.R."/>
            <person name="Macchietto M."/>
            <person name="Porter C.F."/>
            <person name="Rogers A."/>
            <person name="Williams B."/>
            <person name="Antoshechkin I."/>
            <person name="Lee M.M."/>
            <person name="Goodwin Z."/>
            <person name="Lu X."/>
            <person name="Lewis E.E."/>
            <person name="Goodrich-Blair H."/>
            <person name="Stock S.P."/>
            <person name="Adams B.J."/>
            <person name="Sternberg P.W."/>
            <person name="Mortazavi A."/>
        </authorList>
    </citation>
    <scope>NUCLEOTIDE SEQUENCE [LARGE SCALE GENOMIC DNA]</scope>
    <source>
        <strain evidence="2 3">ALL</strain>
    </source>
</reference>
<dbReference type="Proteomes" id="UP000298663">
    <property type="component" value="Unassembled WGS sequence"/>
</dbReference>
<organism evidence="2 3">
    <name type="scientific">Steinernema carpocapsae</name>
    <name type="common">Entomopathogenic nematode</name>
    <dbReference type="NCBI Taxonomy" id="34508"/>
    <lineage>
        <taxon>Eukaryota</taxon>
        <taxon>Metazoa</taxon>
        <taxon>Ecdysozoa</taxon>
        <taxon>Nematoda</taxon>
        <taxon>Chromadorea</taxon>
        <taxon>Rhabditida</taxon>
        <taxon>Tylenchina</taxon>
        <taxon>Panagrolaimomorpha</taxon>
        <taxon>Strongyloidoidea</taxon>
        <taxon>Steinernematidae</taxon>
        <taxon>Steinernema</taxon>
    </lineage>
</organism>